<reference evidence="2 3" key="1">
    <citation type="journal article" date="2014" name="Agronomy (Basel)">
        <title>A Draft Genome Sequence for Ensete ventricosum, the Drought-Tolerant Tree Against Hunger.</title>
        <authorList>
            <person name="Harrison J."/>
            <person name="Moore K.A."/>
            <person name="Paszkiewicz K."/>
            <person name="Jones T."/>
            <person name="Grant M."/>
            <person name="Ambacheew D."/>
            <person name="Muzemil S."/>
            <person name="Studholme D.J."/>
        </authorList>
    </citation>
    <scope>NUCLEOTIDE SEQUENCE [LARGE SCALE GENOMIC DNA]</scope>
</reference>
<gene>
    <name evidence="2" type="ORF">B296_00054836</name>
</gene>
<dbReference type="AlphaFoldDB" id="A0A426XEU1"/>
<sequence>MRARPRSGTSASFTSSGRRDDAGRSVPILLVPSAEERHSWTTSLARSLPEEVERPLVCCCLLVEEAAIKEVLLGQRSVDEAGKSERCAVIGQRRRDGRKIASALLPWLEEKCRGWAQMRVSTAVDQR</sequence>
<comment type="caution">
    <text evidence="2">The sequence shown here is derived from an EMBL/GenBank/DDBJ whole genome shotgun (WGS) entry which is preliminary data.</text>
</comment>
<dbReference type="EMBL" id="AMZH03021657">
    <property type="protein sequence ID" value="RRT37986.1"/>
    <property type="molecule type" value="Genomic_DNA"/>
</dbReference>
<evidence type="ECO:0000313" key="3">
    <source>
        <dbReference type="Proteomes" id="UP000287651"/>
    </source>
</evidence>
<proteinExistence type="predicted"/>
<dbReference type="Proteomes" id="UP000287651">
    <property type="component" value="Unassembled WGS sequence"/>
</dbReference>
<organism evidence="2 3">
    <name type="scientific">Ensete ventricosum</name>
    <name type="common">Abyssinian banana</name>
    <name type="synonym">Musa ensete</name>
    <dbReference type="NCBI Taxonomy" id="4639"/>
    <lineage>
        <taxon>Eukaryota</taxon>
        <taxon>Viridiplantae</taxon>
        <taxon>Streptophyta</taxon>
        <taxon>Embryophyta</taxon>
        <taxon>Tracheophyta</taxon>
        <taxon>Spermatophyta</taxon>
        <taxon>Magnoliopsida</taxon>
        <taxon>Liliopsida</taxon>
        <taxon>Zingiberales</taxon>
        <taxon>Musaceae</taxon>
        <taxon>Ensete</taxon>
    </lineage>
</organism>
<accession>A0A426XEU1</accession>
<evidence type="ECO:0000313" key="2">
    <source>
        <dbReference type="EMBL" id="RRT37986.1"/>
    </source>
</evidence>
<feature type="compositionally biased region" description="Polar residues" evidence="1">
    <location>
        <begin position="7"/>
        <end position="16"/>
    </location>
</feature>
<feature type="non-terminal residue" evidence="2">
    <location>
        <position position="127"/>
    </location>
</feature>
<feature type="region of interest" description="Disordered" evidence="1">
    <location>
        <begin position="1"/>
        <end position="25"/>
    </location>
</feature>
<evidence type="ECO:0000256" key="1">
    <source>
        <dbReference type="SAM" id="MobiDB-lite"/>
    </source>
</evidence>
<name>A0A426XEU1_ENSVE</name>
<protein>
    <submittedName>
        <fullName evidence="2">Uncharacterized protein</fullName>
    </submittedName>
</protein>